<evidence type="ECO:0000313" key="3">
    <source>
        <dbReference type="EMBL" id="GAX76775.1"/>
    </source>
</evidence>
<dbReference type="GO" id="GO:0019901">
    <property type="term" value="F:protein kinase binding"/>
    <property type="evidence" value="ECO:0007669"/>
    <property type="project" value="InterPro"/>
</dbReference>
<comment type="caution">
    <text evidence="3">The sequence shown here is derived from an EMBL/GenBank/DDBJ whole genome shotgun (WGS) entry which is preliminary data.</text>
</comment>
<sequence>MIITKRERHVLFSETNTSIPKACTLSRKNSDNCKSFDSTSQSEGSGGDVPHSINHSTFQLIDPLQKCSLNINRVTSDAVLRIVAESAACQDRNSAHLTPYHGARAPPINLEDYLQRIGQFTKCSPVCFVMAVAYMDALNQKDPHVIPCALTIHRLMLVGTLLANKLVDDKRYSNHFWARVGGISLQELNALELETLQRLDYRLVVAPEVVRMYLRQMQANVLTLGSEAGESHRESVGRKRRSITGASSGGGSSPAGSERRSFRRLSSMDSVAAGGVDVSMASGGGGTQRACSSGGHSMASVGIGGRSGDSEDEVEGGAEMTFSGSVEHKGRDNSVVMDVDQLAVSTGCGGSSQVTIDVDDVKPAVPESVVSGAGVMGVLVKGSSGECVENVSSGELLGGQTRHSVPSFRKVSWASGS</sequence>
<feature type="region of interest" description="Disordered" evidence="2">
    <location>
        <begin position="28"/>
        <end position="49"/>
    </location>
</feature>
<dbReference type="AlphaFoldDB" id="A0A250X147"/>
<evidence type="ECO:0000256" key="1">
    <source>
        <dbReference type="ARBA" id="ARBA00007215"/>
    </source>
</evidence>
<dbReference type="SUPFAM" id="SSF47954">
    <property type="entry name" value="Cyclin-like"/>
    <property type="match status" value="1"/>
</dbReference>
<reference evidence="3 4" key="1">
    <citation type="submission" date="2017-08" db="EMBL/GenBank/DDBJ databases">
        <title>Acidophilic green algal genome provides insights into adaptation to an acidic environment.</title>
        <authorList>
            <person name="Hirooka S."/>
            <person name="Hirose Y."/>
            <person name="Kanesaki Y."/>
            <person name="Higuchi S."/>
            <person name="Fujiwara T."/>
            <person name="Onuma R."/>
            <person name="Era A."/>
            <person name="Ohbayashi R."/>
            <person name="Uzuka A."/>
            <person name="Nozaki H."/>
            <person name="Yoshikawa H."/>
            <person name="Miyagishima S.Y."/>
        </authorList>
    </citation>
    <scope>NUCLEOTIDE SEQUENCE [LARGE SCALE GENOMIC DNA]</scope>
    <source>
        <strain evidence="3 4">NIES-2499</strain>
    </source>
</reference>
<dbReference type="PANTHER" id="PTHR15615">
    <property type="match status" value="1"/>
</dbReference>
<dbReference type="InterPro" id="IPR013922">
    <property type="entry name" value="Cyclin_PHO80-like"/>
</dbReference>
<name>A0A250X147_9CHLO</name>
<dbReference type="STRING" id="1157962.A0A250X147"/>
<accession>A0A250X147</accession>
<gene>
    <name evidence="3" type="ORF">CEUSTIGMA_g4221.t1</name>
</gene>
<evidence type="ECO:0000256" key="2">
    <source>
        <dbReference type="SAM" id="MobiDB-lite"/>
    </source>
</evidence>
<dbReference type="OrthoDB" id="337735at2759"/>
<protein>
    <recommendedName>
        <fullName evidence="5">Cyclin</fullName>
    </recommendedName>
</protein>
<dbReference type="CDD" id="cd20558">
    <property type="entry name" value="CYCLIN_ScPCL7-like"/>
    <property type="match status" value="1"/>
</dbReference>
<comment type="similarity">
    <text evidence="1">Belongs to the cyclin family. Cyclin U/P subfamily.</text>
</comment>
<feature type="region of interest" description="Disordered" evidence="2">
    <location>
        <begin position="284"/>
        <end position="316"/>
    </location>
</feature>
<evidence type="ECO:0008006" key="5">
    <source>
        <dbReference type="Google" id="ProtNLM"/>
    </source>
</evidence>
<organism evidence="3 4">
    <name type="scientific">Chlamydomonas eustigma</name>
    <dbReference type="NCBI Taxonomy" id="1157962"/>
    <lineage>
        <taxon>Eukaryota</taxon>
        <taxon>Viridiplantae</taxon>
        <taxon>Chlorophyta</taxon>
        <taxon>core chlorophytes</taxon>
        <taxon>Chlorophyceae</taxon>
        <taxon>CS clade</taxon>
        <taxon>Chlamydomonadales</taxon>
        <taxon>Chlamydomonadaceae</taxon>
        <taxon>Chlamydomonas</taxon>
    </lineage>
</organism>
<dbReference type="Gene3D" id="1.10.472.10">
    <property type="entry name" value="Cyclin-like"/>
    <property type="match status" value="1"/>
</dbReference>
<feature type="compositionally biased region" description="Polar residues" evidence="2">
    <location>
        <begin position="32"/>
        <end position="43"/>
    </location>
</feature>
<dbReference type="Pfam" id="PF08613">
    <property type="entry name" value="Cyclin"/>
    <property type="match status" value="1"/>
</dbReference>
<evidence type="ECO:0000313" key="4">
    <source>
        <dbReference type="Proteomes" id="UP000232323"/>
    </source>
</evidence>
<proteinExistence type="inferred from homology"/>
<feature type="region of interest" description="Disordered" evidence="2">
    <location>
        <begin position="226"/>
        <end position="263"/>
    </location>
</feature>
<keyword evidence="4" id="KW-1185">Reference proteome</keyword>
<dbReference type="InterPro" id="IPR036915">
    <property type="entry name" value="Cyclin-like_sf"/>
</dbReference>
<dbReference type="PANTHER" id="PTHR15615:SF108">
    <property type="entry name" value="PROTEIN CNPPD1"/>
    <property type="match status" value="1"/>
</dbReference>
<dbReference type="Proteomes" id="UP000232323">
    <property type="component" value="Unassembled WGS sequence"/>
</dbReference>
<dbReference type="EMBL" id="BEGY01000019">
    <property type="protein sequence ID" value="GAX76775.1"/>
    <property type="molecule type" value="Genomic_DNA"/>
</dbReference>